<comment type="caution">
    <text evidence="7">The sequence shown here is derived from an EMBL/GenBank/DDBJ whole genome shotgun (WGS) entry which is preliminary data.</text>
</comment>
<dbReference type="PANTHER" id="PTHR44366">
    <property type="entry name" value="UDP-N-ACETYLGLUCOSAMINE--PEPTIDE N-ACETYLGLUCOSAMINYLTRANSFERASE 110 KDA SUBUNIT"/>
    <property type="match status" value="1"/>
</dbReference>
<protein>
    <recommendedName>
        <fullName evidence="6">O-GlcNAc transferase C-terminal domain-containing protein</fullName>
    </recommendedName>
</protein>
<dbReference type="Gene3D" id="3.40.50.2000">
    <property type="entry name" value="Glycogen Phosphorylase B"/>
    <property type="match status" value="1"/>
</dbReference>
<organism evidence="7 8">
    <name type="scientific">Candidatus Scalindua arabica</name>
    <dbReference type="NCBI Taxonomy" id="1127984"/>
    <lineage>
        <taxon>Bacteria</taxon>
        <taxon>Pseudomonadati</taxon>
        <taxon>Planctomycetota</taxon>
        <taxon>Candidatus Brocadiia</taxon>
        <taxon>Candidatus Brocadiales</taxon>
        <taxon>Candidatus Scalinduaceae</taxon>
        <taxon>Candidatus Scalindua</taxon>
    </lineage>
</organism>
<feature type="domain" description="O-GlcNAc transferase C-terminal" evidence="6">
    <location>
        <begin position="16"/>
        <end position="199"/>
    </location>
</feature>
<evidence type="ECO:0000256" key="2">
    <source>
        <dbReference type="ARBA" id="ARBA00022679"/>
    </source>
</evidence>
<evidence type="ECO:0000256" key="4">
    <source>
        <dbReference type="ARBA" id="ARBA00022803"/>
    </source>
</evidence>
<evidence type="ECO:0000256" key="3">
    <source>
        <dbReference type="ARBA" id="ARBA00022737"/>
    </source>
</evidence>
<evidence type="ECO:0000313" key="7">
    <source>
        <dbReference type="EMBL" id="MBS1258674.1"/>
    </source>
</evidence>
<dbReference type="Pfam" id="PF13844">
    <property type="entry name" value="Glyco_transf_41"/>
    <property type="match status" value="1"/>
</dbReference>
<keyword evidence="4" id="KW-0802">TPR repeat</keyword>
<dbReference type="PANTHER" id="PTHR44366:SF1">
    <property type="entry name" value="UDP-N-ACETYLGLUCOSAMINE--PEPTIDE N-ACETYLGLUCOSAMINYLTRANSFERASE 110 KDA SUBUNIT"/>
    <property type="match status" value="1"/>
</dbReference>
<evidence type="ECO:0000313" key="8">
    <source>
        <dbReference type="Proteomes" id="UP000722750"/>
    </source>
</evidence>
<dbReference type="AlphaFoldDB" id="A0A942A4G1"/>
<sequence length="224" mass="25658">MNSYSQVTLNKDRNKSDSGLSEDSPVFCSFNQDYKIQPEMFNTWMNILRQVPESVLWLQGEDEITEKNLWREAESKGIKSTRLVFLEKLPKYQHLERLRLADVALDTQIVNGAATTSDALWAGAPVITIQGGSFASRMSSSILTAIGLPELITQTIEEYEQIAVDLGRNPERLQEIRHKIAKNRLAEPLFDTPRFARNLEKAYKEMWKIFIAGEIPRRIEVVED</sequence>
<dbReference type="GO" id="GO:0097363">
    <property type="term" value="F:protein O-acetylglucosaminyltransferase activity"/>
    <property type="evidence" value="ECO:0007669"/>
    <property type="project" value="TreeGrafter"/>
</dbReference>
<feature type="region of interest" description="Disordered" evidence="5">
    <location>
        <begin position="1"/>
        <end position="22"/>
    </location>
</feature>
<gene>
    <name evidence="7" type="ORF">MAG551_01736</name>
</gene>
<proteinExistence type="predicted"/>
<dbReference type="Proteomes" id="UP000722750">
    <property type="component" value="Unassembled WGS sequence"/>
</dbReference>
<evidence type="ECO:0000256" key="5">
    <source>
        <dbReference type="SAM" id="MobiDB-lite"/>
    </source>
</evidence>
<dbReference type="InterPro" id="IPR037919">
    <property type="entry name" value="OGT"/>
</dbReference>
<name>A0A942A4G1_9BACT</name>
<evidence type="ECO:0000256" key="1">
    <source>
        <dbReference type="ARBA" id="ARBA00004922"/>
    </source>
</evidence>
<evidence type="ECO:0000259" key="6">
    <source>
        <dbReference type="Pfam" id="PF13844"/>
    </source>
</evidence>
<dbReference type="InterPro" id="IPR029489">
    <property type="entry name" value="OGT/SEC/SPY_C"/>
</dbReference>
<accession>A0A942A4G1</accession>
<keyword evidence="3" id="KW-0677">Repeat</keyword>
<comment type="pathway">
    <text evidence="1">Protein modification; protein glycosylation.</text>
</comment>
<dbReference type="GO" id="GO:0006493">
    <property type="term" value="P:protein O-linked glycosylation"/>
    <property type="evidence" value="ECO:0007669"/>
    <property type="project" value="InterPro"/>
</dbReference>
<keyword evidence="2" id="KW-0808">Transferase</keyword>
<dbReference type="EMBL" id="JAANXD010000073">
    <property type="protein sequence ID" value="MBS1258674.1"/>
    <property type="molecule type" value="Genomic_DNA"/>
</dbReference>
<reference evidence="7" key="1">
    <citation type="journal article" date="2021" name="ISME J.">
        <title>Fine-scale metabolic discontinuity in a stratified prokaryote microbiome of a Red Sea deep halocline.</title>
        <authorList>
            <person name="Michoud G."/>
            <person name="Ngugi D.K."/>
            <person name="Barozzi A."/>
            <person name="Merlino G."/>
            <person name="Calleja M.L."/>
            <person name="Delgado-Huertas A."/>
            <person name="Moran X.A.G."/>
            <person name="Daffonchio D."/>
        </authorList>
    </citation>
    <scope>NUCLEOTIDE SEQUENCE</scope>
    <source>
        <strain evidence="7">SuakinDeep_MAG55_1</strain>
    </source>
</reference>